<dbReference type="Proteomes" id="UP000014990">
    <property type="component" value="Segment"/>
</dbReference>
<accession>S4TNH0</accession>
<dbReference type="KEGG" id="vg:16275477"/>
<dbReference type="EMBL" id="KC139517">
    <property type="protein sequence ID" value="AGF88144.1"/>
    <property type="molecule type" value="Genomic_DNA"/>
</dbReference>
<reference evidence="1 2" key="1">
    <citation type="journal article" date="2013" name="BMC Genomics">
        <title>Genomic characterization provides new insight into Salmonella phage diversity.</title>
        <authorList>
            <person name="Moreno Switt A.I."/>
            <person name="Orsi R.H."/>
            <person name="den Bakker H.C."/>
            <person name="Vongkamjan K."/>
            <person name="Altier C."/>
            <person name="Wiedmann M."/>
        </authorList>
    </citation>
    <scope>NUCLEOTIDE SEQUENCE [LARGE SCALE GENOMIC DNA]</scope>
</reference>
<keyword evidence="2" id="KW-1185">Reference proteome</keyword>
<evidence type="ECO:0000313" key="2">
    <source>
        <dbReference type="Proteomes" id="UP000014990"/>
    </source>
</evidence>
<dbReference type="Pfam" id="PF23799">
    <property type="entry name" value="DUF7175"/>
    <property type="match status" value="1"/>
</dbReference>
<sequence length="52" mass="6222">MKDMIRKILRNNWPGYDTWQCEILGSHKVIDLEANRYLKFLITLIVKERSDG</sequence>
<evidence type="ECO:0000313" key="1">
    <source>
        <dbReference type="EMBL" id="AGF88144.1"/>
    </source>
</evidence>
<gene>
    <name evidence="1" type="ORF">SP058_00145</name>
</gene>
<dbReference type="RefSeq" id="YP_008239433.1">
    <property type="nucleotide sequence ID" value="NC_021772.1"/>
</dbReference>
<dbReference type="GeneID" id="16275477"/>
<proteinExistence type="predicted"/>
<protein>
    <submittedName>
        <fullName evidence="1">Uncharacterized protein</fullName>
    </submittedName>
</protein>
<name>S4TNH0_9CAUD</name>
<dbReference type="InterPro" id="IPR055599">
    <property type="entry name" value="DUF7175"/>
</dbReference>
<organism evidence="1 2">
    <name type="scientific">Salmonella phage FSL SP-058</name>
    <dbReference type="NCBI Taxonomy" id="1173761"/>
    <lineage>
        <taxon>Viruses</taxon>
        <taxon>Duplodnaviria</taxon>
        <taxon>Heunggongvirae</taxon>
        <taxon>Uroviricota</taxon>
        <taxon>Caudoviricetes</taxon>
        <taxon>Schitoviridae</taxon>
        <taxon>Humphriesvirinae</taxon>
        <taxon>Ithacavirus</taxon>
        <taxon>Ithacavirus SP058</taxon>
    </lineage>
</organism>